<dbReference type="InterPro" id="IPR002109">
    <property type="entry name" value="Glutaredoxin"/>
</dbReference>
<name>A0AB94IYT7_9BACT</name>
<evidence type="ECO:0000313" key="3">
    <source>
        <dbReference type="Proteomes" id="UP000008957"/>
    </source>
</evidence>
<protein>
    <submittedName>
        <fullName evidence="2">Glutaredoxin</fullName>
    </submittedName>
</protein>
<dbReference type="Pfam" id="PF00462">
    <property type="entry name" value="Glutaredoxin"/>
    <property type="match status" value="1"/>
</dbReference>
<proteinExistence type="predicted"/>
<evidence type="ECO:0000259" key="1">
    <source>
        <dbReference type="Pfam" id="PF00462"/>
    </source>
</evidence>
<dbReference type="SUPFAM" id="SSF52833">
    <property type="entry name" value="Thioredoxin-like"/>
    <property type="match status" value="1"/>
</dbReference>
<dbReference type="PROSITE" id="PS51354">
    <property type="entry name" value="GLUTAREDOXIN_2"/>
    <property type="match status" value="1"/>
</dbReference>
<reference evidence="2 3" key="2">
    <citation type="submission" date="2010-03" db="EMBL/GenBank/DDBJ databases">
        <authorList>
            <person name="Pajon A."/>
        </authorList>
    </citation>
    <scope>NUCLEOTIDE SEQUENCE [LARGE SCALE GENOMIC DNA]</scope>
    <source>
        <strain evidence="2 3">SGP1</strain>
    </source>
</reference>
<dbReference type="AlphaFoldDB" id="A0AB94IYT7"/>
<evidence type="ECO:0000313" key="2">
    <source>
        <dbReference type="EMBL" id="CBL28956.1"/>
    </source>
</evidence>
<dbReference type="Proteomes" id="UP000008957">
    <property type="component" value="Chromosome"/>
</dbReference>
<dbReference type="KEGG" id="sbr:SY1_22730"/>
<keyword evidence="3" id="KW-1185">Reference proteome</keyword>
<dbReference type="EMBL" id="FP929056">
    <property type="protein sequence ID" value="CBL28956.1"/>
    <property type="molecule type" value="Genomic_DNA"/>
</dbReference>
<dbReference type="Gene3D" id="3.40.30.10">
    <property type="entry name" value="Glutaredoxin"/>
    <property type="match status" value="1"/>
</dbReference>
<dbReference type="RefSeq" id="WP_015557102.1">
    <property type="nucleotide sequence ID" value="NC_021038.1"/>
</dbReference>
<accession>A0AB94IYT7</accession>
<feature type="domain" description="Glutaredoxin" evidence="1">
    <location>
        <begin position="4"/>
        <end position="65"/>
    </location>
</feature>
<dbReference type="InterPro" id="IPR036249">
    <property type="entry name" value="Thioredoxin-like_sf"/>
</dbReference>
<sequence>MKKVTFFYLEACPYCKNARRAMDELKAGDARYRAIEMDWVEESERPEVAEKYDYYSVPTMFIGSEKLYEAHKGEEYEECKTNVKRVFEAALA</sequence>
<gene>
    <name evidence="2" type="ORF">SY1_22730</name>
</gene>
<organism evidence="2 3">
    <name type="scientific">Fretibacterium fastidiosum</name>
    <dbReference type="NCBI Taxonomy" id="651822"/>
    <lineage>
        <taxon>Bacteria</taxon>
        <taxon>Thermotogati</taxon>
        <taxon>Synergistota</taxon>
        <taxon>Synergistia</taxon>
        <taxon>Synergistales</taxon>
        <taxon>Aminobacteriaceae</taxon>
        <taxon>Fretibacterium</taxon>
    </lineage>
</organism>
<reference evidence="3" key="1">
    <citation type="submission" date="2010-03" db="EMBL/GenBank/DDBJ databases">
        <title>The genome sequence of Synergistetes sp. SGP1.</title>
        <authorList>
            <consortium name="metaHIT consortium -- http://www.metahit.eu/"/>
            <person name="Pajon A."/>
            <person name="Turner K."/>
            <person name="Parkhill J."/>
            <person name="Wade W."/>
            <person name="Vartoukian S."/>
        </authorList>
    </citation>
    <scope>NUCLEOTIDE SEQUENCE [LARGE SCALE GENOMIC DNA]</scope>
    <source>
        <strain evidence="3">SGP1</strain>
    </source>
</reference>